<evidence type="ECO:0000313" key="2">
    <source>
        <dbReference type="Proteomes" id="UP000297703"/>
    </source>
</evidence>
<comment type="caution">
    <text evidence="1">The sequence shown here is derived from an EMBL/GenBank/DDBJ whole genome shotgun (WGS) entry which is preliminary data.</text>
</comment>
<accession>A0A4D9F831</accession>
<proteinExistence type="predicted"/>
<gene>
    <name evidence="1" type="ORF">DR999_PMT00815</name>
</gene>
<keyword evidence="2" id="KW-1185">Reference proteome</keyword>
<protein>
    <submittedName>
        <fullName evidence="1">Nuclear factor 1 B-type</fullName>
    </submittedName>
</protein>
<organism evidence="1 2">
    <name type="scientific">Platysternon megacephalum</name>
    <name type="common">big-headed turtle</name>
    <dbReference type="NCBI Taxonomy" id="55544"/>
    <lineage>
        <taxon>Eukaryota</taxon>
        <taxon>Metazoa</taxon>
        <taxon>Chordata</taxon>
        <taxon>Craniata</taxon>
        <taxon>Vertebrata</taxon>
        <taxon>Euteleostomi</taxon>
        <taxon>Archelosauria</taxon>
        <taxon>Testudinata</taxon>
        <taxon>Testudines</taxon>
        <taxon>Cryptodira</taxon>
        <taxon>Durocryptodira</taxon>
        <taxon>Testudinoidea</taxon>
        <taxon>Platysternidae</taxon>
        <taxon>Platysternon</taxon>
    </lineage>
</organism>
<reference evidence="1 2" key="2">
    <citation type="submission" date="2019-04" db="EMBL/GenBank/DDBJ databases">
        <title>The genome sequence of big-headed turtle.</title>
        <authorList>
            <person name="Gong S."/>
        </authorList>
    </citation>
    <scope>NUCLEOTIDE SEQUENCE [LARGE SCALE GENOMIC DNA]</scope>
    <source>
        <strain evidence="1">DO16091913</strain>
        <tissue evidence="1">Muscle</tissue>
    </source>
</reference>
<sequence>MPTFKGCSVRLSCSFYSPSHVLDLCWAIRILLCEAELNPHSPMYNERMVSLLRNLSYIVYMQYAVCKSNIKIVSMMQKPCLDGSNGQRKSYLEFSLCYGNKAYIKMNIACQ</sequence>
<dbReference type="AlphaFoldDB" id="A0A4D9F831"/>
<dbReference type="EMBL" id="QXTE01000004">
    <property type="protein sequence ID" value="TFK15518.1"/>
    <property type="molecule type" value="Genomic_DNA"/>
</dbReference>
<dbReference type="Proteomes" id="UP000297703">
    <property type="component" value="Unassembled WGS sequence"/>
</dbReference>
<evidence type="ECO:0000313" key="1">
    <source>
        <dbReference type="EMBL" id="TFK15518.1"/>
    </source>
</evidence>
<reference evidence="1 2" key="1">
    <citation type="submission" date="2019-04" db="EMBL/GenBank/DDBJ databases">
        <title>Draft genome of the big-headed turtle Platysternon megacephalum.</title>
        <authorList>
            <person name="Gong S."/>
        </authorList>
    </citation>
    <scope>NUCLEOTIDE SEQUENCE [LARGE SCALE GENOMIC DNA]</scope>
    <source>
        <strain evidence="1">DO16091913</strain>
        <tissue evidence="1">Muscle</tissue>
    </source>
</reference>
<name>A0A4D9F831_9SAUR</name>